<dbReference type="OMA" id="NVPRSME"/>
<dbReference type="eggNOG" id="COG0425">
    <property type="taxonomic scope" value="Bacteria"/>
</dbReference>
<proteinExistence type="predicted"/>
<protein>
    <submittedName>
        <fullName evidence="1">Uncharacterized protein</fullName>
    </submittedName>
</protein>
<gene>
    <name evidence="1" type="ORF">SRCM100623_01755</name>
</gene>
<evidence type="ECO:0000313" key="1">
    <source>
        <dbReference type="EMBL" id="OAZ72284.1"/>
    </source>
</evidence>
<comment type="caution">
    <text evidence="1">The sequence shown here is derived from an EMBL/GenBank/DDBJ whole genome shotgun (WGS) entry which is preliminary data.</text>
</comment>
<dbReference type="Gene3D" id="3.30.110.40">
    <property type="entry name" value="TusA-like domain"/>
    <property type="match status" value="1"/>
</dbReference>
<dbReference type="Pfam" id="PF01206">
    <property type="entry name" value="TusA"/>
    <property type="match status" value="1"/>
</dbReference>
<accession>A0A0K0TA64</accession>
<sequence>MTRSAAYVPDFNVQEEPRIAVLDITTEKCPMTFVRTRLALDGLPPGGLLAVRLKGEEPLKNISRSARALGHTILSDVPQPDGSVVLTLRKKQETPAS</sequence>
<organism evidence="1 2">
    <name type="scientific">Acetobacter pasteurianus</name>
    <name type="common">Acetobacter turbidans</name>
    <dbReference type="NCBI Taxonomy" id="438"/>
    <lineage>
        <taxon>Bacteria</taxon>
        <taxon>Pseudomonadati</taxon>
        <taxon>Pseudomonadota</taxon>
        <taxon>Alphaproteobacteria</taxon>
        <taxon>Acetobacterales</taxon>
        <taxon>Acetobacteraceae</taxon>
        <taxon>Acetobacter</taxon>
    </lineage>
</organism>
<accession>A0A368AHE7</accession>
<dbReference type="OrthoDB" id="9794210at2"/>
<dbReference type="RefSeq" id="WP_003623789.1">
    <property type="nucleotide sequence ID" value="NZ_BSCN01000015.1"/>
</dbReference>
<dbReference type="AlphaFoldDB" id="A0A0K0TA64"/>
<dbReference type="PROSITE" id="PS01148">
    <property type="entry name" value="UPF0033"/>
    <property type="match status" value="1"/>
</dbReference>
<dbReference type="InterPro" id="IPR036868">
    <property type="entry name" value="TusA-like_sf"/>
</dbReference>
<dbReference type="EMBL" id="LYUD01000101">
    <property type="protein sequence ID" value="OAZ72284.1"/>
    <property type="molecule type" value="Genomic_DNA"/>
</dbReference>
<dbReference type="SUPFAM" id="SSF64307">
    <property type="entry name" value="SirA-like"/>
    <property type="match status" value="1"/>
</dbReference>
<reference evidence="1 2" key="1">
    <citation type="submission" date="2016-05" db="EMBL/GenBank/DDBJ databases">
        <title>Genome sequencing of Acetobacter pasteurianus strain SRCM100623.</title>
        <authorList>
            <person name="Song Y.R."/>
        </authorList>
    </citation>
    <scope>NUCLEOTIDE SEQUENCE [LARGE SCALE GENOMIC DNA]</scope>
    <source>
        <strain evidence="1 2">SRCM100623</strain>
    </source>
</reference>
<dbReference type="PATRIC" id="fig|438.10.peg.1133"/>
<evidence type="ECO:0000313" key="2">
    <source>
        <dbReference type="Proteomes" id="UP000093796"/>
    </source>
</evidence>
<dbReference type="Proteomes" id="UP000093796">
    <property type="component" value="Unassembled WGS sequence"/>
</dbReference>
<name>A0A0K0TA64_ACEPA</name>
<dbReference type="InterPro" id="IPR001455">
    <property type="entry name" value="TusA-like"/>
</dbReference>
<dbReference type="GeneID" id="60377177"/>